<dbReference type="GO" id="GO:0007165">
    <property type="term" value="P:signal transduction"/>
    <property type="evidence" value="ECO:0007669"/>
    <property type="project" value="InterPro"/>
</dbReference>
<dbReference type="GO" id="GO:0061809">
    <property type="term" value="F:NAD+ nucleosidase activity, cyclic ADP-ribose generating"/>
    <property type="evidence" value="ECO:0007669"/>
    <property type="project" value="UniProtKB-EC"/>
</dbReference>
<dbReference type="PANTHER" id="PTHR32009:SF39">
    <property type="entry name" value="TIR DOMAIN-CONTAINING PROTEIN"/>
    <property type="match status" value="1"/>
</dbReference>
<dbReference type="Gramene" id="QL05p028445:mrna">
    <property type="protein sequence ID" value="QL05p028445:mrna:CDS:1"/>
    <property type="gene ID" value="QL05p028445"/>
</dbReference>
<dbReference type="EnsemblPlants" id="QL05p028445:mrna">
    <property type="protein sequence ID" value="QL05p028445:mrna:CDS:1"/>
    <property type="gene ID" value="QL05p028445"/>
</dbReference>
<dbReference type="RefSeq" id="XP_030969995.1">
    <property type="nucleotide sequence ID" value="XM_031114135.1"/>
</dbReference>
<dbReference type="OrthoDB" id="6160824at2759"/>
<evidence type="ECO:0000256" key="2">
    <source>
        <dbReference type="ARBA" id="ARBA00022801"/>
    </source>
</evidence>
<evidence type="ECO:0000256" key="3">
    <source>
        <dbReference type="ARBA" id="ARBA00023027"/>
    </source>
</evidence>
<dbReference type="Proteomes" id="UP000594261">
    <property type="component" value="Chromosome 5"/>
</dbReference>
<dbReference type="Pfam" id="PF01582">
    <property type="entry name" value="TIR"/>
    <property type="match status" value="1"/>
</dbReference>
<dbReference type="PROSITE" id="PS50104">
    <property type="entry name" value="TIR"/>
    <property type="match status" value="1"/>
</dbReference>
<accession>A0A7N2LNU3</accession>
<dbReference type="EC" id="3.2.2.6" evidence="1"/>
<dbReference type="SMART" id="SM00255">
    <property type="entry name" value="TIR"/>
    <property type="match status" value="1"/>
</dbReference>
<dbReference type="SUPFAM" id="SSF52200">
    <property type="entry name" value="Toll/Interleukin receptor TIR domain"/>
    <property type="match status" value="1"/>
</dbReference>
<dbReference type="PANTHER" id="PTHR32009">
    <property type="entry name" value="TMV RESISTANCE PROTEIN N-LIKE"/>
    <property type="match status" value="1"/>
</dbReference>
<feature type="domain" description="TIR" evidence="5">
    <location>
        <begin position="17"/>
        <end position="165"/>
    </location>
</feature>
<reference evidence="6" key="2">
    <citation type="submission" date="2021-01" db="UniProtKB">
        <authorList>
            <consortium name="EnsemblPlants"/>
        </authorList>
    </citation>
    <scope>IDENTIFICATION</scope>
</reference>
<evidence type="ECO:0000313" key="7">
    <source>
        <dbReference type="Proteomes" id="UP000594261"/>
    </source>
</evidence>
<organism evidence="6 7">
    <name type="scientific">Quercus lobata</name>
    <name type="common">Valley oak</name>
    <dbReference type="NCBI Taxonomy" id="97700"/>
    <lineage>
        <taxon>Eukaryota</taxon>
        <taxon>Viridiplantae</taxon>
        <taxon>Streptophyta</taxon>
        <taxon>Embryophyta</taxon>
        <taxon>Tracheophyta</taxon>
        <taxon>Spermatophyta</taxon>
        <taxon>Magnoliopsida</taxon>
        <taxon>eudicotyledons</taxon>
        <taxon>Gunneridae</taxon>
        <taxon>Pentapetalae</taxon>
        <taxon>rosids</taxon>
        <taxon>fabids</taxon>
        <taxon>Fagales</taxon>
        <taxon>Fagaceae</taxon>
        <taxon>Quercus</taxon>
    </lineage>
</organism>
<dbReference type="AlphaFoldDB" id="A0A7N2LNU3"/>
<gene>
    <name evidence="6" type="primary">LOC115990287</name>
</gene>
<dbReference type="GeneID" id="115990287"/>
<keyword evidence="3" id="KW-0520">NAD</keyword>
<proteinExistence type="predicted"/>
<evidence type="ECO:0000313" key="6">
    <source>
        <dbReference type="EnsemblPlants" id="QL05p028445:mrna:CDS:1"/>
    </source>
</evidence>
<sequence length="165" mass="18929">MASITSEIASSSSLPKWEYDVFLSFRGEDTRNSFTDHLYAALDQKGIKTFRDDERLERGKPISMELLNAIEKSKFAIIILSRNYASSSWCLDELVKIVECKEDTRLTILPVFYGVDPSDVRNQRDSFAEAFAKHEVLIKNKEKMQLWRAALTQVANLSGWDTQNK</sequence>
<evidence type="ECO:0000256" key="4">
    <source>
        <dbReference type="ARBA" id="ARBA00047304"/>
    </source>
</evidence>
<reference evidence="6 7" key="1">
    <citation type="journal article" date="2016" name="G3 (Bethesda)">
        <title>First Draft Assembly and Annotation of the Genome of a California Endemic Oak Quercus lobata Nee (Fagaceae).</title>
        <authorList>
            <person name="Sork V.L."/>
            <person name="Fitz-Gibbon S.T."/>
            <person name="Puiu D."/>
            <person name="Crepeau M."/>
            <person name="Gugger P.F."/>
            <person name="Sherman R."/>
            <person name="Stevens K."/>
            <person name="Langley C.H."/>
            <person name="Pellegrini M."/>
            <person name="Salzberg S.L."/>
        </authorList>
    </citation>
    <scope>NUCLEOTIDE SEQUENCE [LARGE SCALE GENOMIC DNA]</scope>
    <source>
        <strain evidence="6 7">cv. SW786</strain>
    </source>
</reference>
<dbReference type="InParanoid" id="A0A7N2LNU3"/>
<protein>
    <recommendedName>
        <fullName evidence="1">ADP-ribosyl cyclase/cyclic ADP-ribose hydrolase</fullName>
        <ecNumber evidence="1">3.2.2.6</ecNumber>
    </recommendedName>
</protein>
<evidence type="ECO:0000259" key="5">
    <source>
        <dbReference type="PROSITE" id="PS50104"/>
    </source>
</evidence>
<dbReference type="FunFam" id="3.40.50.10140:FF:000007">
    <property type="entry name" value="Disease resistance protein (TIR-NBS-LRR class)"/>
    <property type="match status" value="1"/>
</dbReference>
<dbReference type="InterPro" id="IPR000157">
    <property type="entry name" value="TIR_dom"/>
</dbReference>
<evidence type="ECO:0000256" key="1">
    <source>
        <dbReference type="ARBA" id="ARBA00011982"/>
    </source>
</evidence>
<dbReference type="EMBL" id="LRBV02000005">
    <property type="status" value="NOT_ANNOTATED_CDS"/>
    <property type="molecule type" value="Genomic_DNA"/>
</dbReference>
<name>A0A7N2LNU3_QUELO</name>
<comment type="catalytic activity">
    <reaction evidence="4">
        <text>NAD(+) + H2O = ADP-D-ribose + nicotinamide + H(+)</text>
        <dbReference type="Rhea" id="RHEA:16301"/>
        <dbReference type="ChEBI" id="CHEBI:15377"/>
        <dbReference type="ChEBI" id="CHEBI:15378"/>
        <dbReference type="ChEBI" id="CHEBI:17154"/>
        <dbReference type="ChEBI" id="CHEBI:57540"/>
        <dbReference type="ChEBI" id="CHEBI:57967"/>
        <dbReference type="EC" id="3.2.2.6"/>
    </reaction>
    <physiologicalReaction direction="left-to-right" evidence="4">
        <dbReference type="Rhea" id="RHEA:16302"/>
    </physiologicalReaction>
</comment>
<dbReference type="OMA" id="LHGINFF"/>
<dbReference type="KEGG" id="qlo:115990287"/>
<dbReference type="InterPro" id="IPR035897">
    <property type="entry name" value="Toll_tir_struct_dom_sf"/>
</dbReference>
<keyword evidence="7" id="KW-1185">Reference proteome</keyword>
<dbReference type="FunCoup" id="A0A7N2LNU3">
    <property type="interactions" value="313"/>
</dbReference>
<keyword evidence="2" id="KW-0378">Hydrolase</keyword>
<dbReference type="Gene3D" id="3.40.50.10140">
    <property type="entry name" value="Toll/interleukin-1 receptor homology (TIR) domain"/>
    <property type="match status" value="1"/>
</dbReference>